<protein>
    <submittedName>
        <fullName evidence="1">Uncharacterized protein</fullName>
    </submittedName>
</protein>
<evidence type="ECO:0000313" key="1">
    <source>
        <dbReference type="EMBL" id="QLC51642.1"/>
    </source>
</evidence>
<sequence>MISFFGHRILLIFFVFFVFFASFFASRNASVYQLFDRSFSSPKINITQEILLERLAVFFPDIIKNLSKLKPEQQKQLIEQVRCDMIAVAFANGQNNEEAQKLGKTVAMVLSKAISHPSVTDTYF</sequence>
<keyword evidence="2" id="KW-1185">Reference proteome</keyword>
<dbReference type="RefSeq" id="WP_005864887.1">
    <property type="nucleotide sequence ID" value="NZ_CACVBB010000004.1"/>
</dbReference>
<name>A0ABX6QES6_9HYPH</name>
<gene>
    <name evidence="1" type="ORF">HWV54_01480</name>
</gene>
<evidence type="ECO:0000313" key="2">
    <source>
        <dbReference type="Proteomes" id="UP000509443"/>
    </source>
</evidence>
<dbReference type="EMBL" id="CP058235">
    <property type="protein sequence ID" value="QLC51642.1"/>
    <property type="molecule type" value="Genomic_DNA"/>
</dbReference>
<reference evidence="1 2" key="1">
    <citation type="submission" date="2020-06" db="EMBL/GenBank/DDBJ databases">
        <title>Complete closed genome sequence of Bartonella alsatica CIP 105477.</title>
        <authorList>
            <person name="Thibau A."/>
            <person name="Schultze T.G."/>
            <person name="Kempf V.A.J."/>
        </authorList>
    </citation>
    <scope>NUCLEOTIDE SEQUENCE [LARGE SCALE GENOMIC DNA]</scope>
    <source>
        <strain evidence="1 2">CIP 105477</strain>
    </source>
</reference>
<accession>A0ABX6QES6</accession>
<dbReference type="Proteomes" id="UP000509443">
    <property type="component" value="Chromosome"/>
</dbReference>
<organism evidence="1 2">
    <name type="scientific">Bartonella alsatica</name>
    <dbReference type="NCBI Taxonomy" id="52764"/>
    <lineage>
        <taxon>Bacteria</taxon>
        <taxon>Pseudomonadati</taxon>
        <taxon>Pseudomonadota</taxon>
        <taxon>Alphaproteobacteria</taxon>
        <taxon>Hyphomicrobiales</taxon>
        <taxon>Bartonellaceae</taxon>
        <taxon>Bartonella</taxon>
    </lineage>
</organism>
<proteinExistence type="predicted"/>